<reference evidence="2" key="1">
    <citation type="journal article" date="2019" name="Int. J. Syst. Evol. Microbiol.">
        <title>The Global Catalogue of Microorganisms (GCM) 10K type strain sequencing project: providing services to taxonomists for standard genome sequencing and annotation.</title>
        <authorList>
            <consortium name="The Broad Institute Genomics Platform"/>
            <consortium name="The Broad Institute Genome Sequencing Center for Infectious Disease"/>
            <person name="Wu L."/>
            <person name="Ma J."/>
        </authorList>
    </citation>
    <scope>NUCLEOTIDE SEQUENCE [LARGE SCALE GENOMIC DNA]</scope>
    <source>
        <strain evidence="2">JCM 13002</strain>
    </source>
</reference>
<dbReference type="RefSeq" id="WP_344621424.1">
    <property type="nucleotide sequence ID" value="NZ_BAAALD010000001.1"/>
</dbReference>
<organism evidence="1 2">
    <name type="scientific">Kitasatospora arboriphila</name>
    <dbReference type="NCBI Taxonomy" id="258052"/>
    <lineage>
        <taxon>Bacteria</taxon>
        <taxon>Bacillati</taxon>
        <taxon>Actinomycetota</taxon>
        <taxon>Actinomycetes</taxon>
        <taxon>Kitasatosporales</taxon>
        <taxon>Streptomycetaceae</taxon>
        <taxon>Kitasatospora</taxon>
    </lineage>
</organism>
<accession>A0ABN1T829</accession>
<dbReference type="Proteomes" id="UP001499987">
    <property type="component" value="Unassembled WGS sequence"/>
</dbReference>
<sequence length="45" mass="5060">MLAALARSPRAFAASFGDMAPPLQFQSEPYRRLLTPALLWRVDAR</sequence>
<evidence type="ECO:0000313" key="1">
    <source>
        <dbReference type="EMBL" id="GAA1069287.1"/>
    </source>
</evidence>
<name>A0ABN1T829_9ACTN</name>
<evidence type="ECO:0000313" key="2">
    <source>
        <dbReference type="Proteomes" id="UP001499987"/>
    </source>
</evidence>
<gene>
    <name evidence="1" type="ORF">GCM10009663_01000</name>
</gene>
<dbReference type="EMBL" id="BAAALD010000001">
    <property type="protein sequence ID" value="GAA1069287.1"/>
    <property type="molecule type" value="Genomic_DNA"/>
</dbReference>
<proteinExistence type="predicted"/>
<protein>
    <submittedName>
        <fullName evidence="1">Uncharacterized protein</fullName>
    </submittedName>
</protein>
<keyword evidence="2" id="KW-1185">Reference proteome</keyword>
<comment type="caution">
    <text evidence="1">The sequence shown here is derived from an EMBL/GenBank/DDBJ whole genome shotgun (WGS) entry which is preliminary data.</text>
</comment>